<dbReference type="InterPro" id="IPR050373">
    <property type="entry name" value="Fibrinogen_C-term_domain"/>
</dbReference>
<sequence>MLLSIPFVVEDCRNKRNFRHSATRRNYNNNNNNNNNDDDTMSVTRQNSKQKMIWLRANIVMIALMVTTCVSEDRMAILEGQMTLMKAFQSNVEVRLDAIQGDLGTLTKRVSNLESLVTTLENKVEELIGRTTEVYGIINEQSSTIKDVHISWSDWSAWSDCSQSCDRGRRSRHRLCNVPPPLTDGICIGGDTETEECVIREFCPLDGQWTLWSTWSTCSGSCGDGVETRNRSCSDPAPAYGGKVCPGYDIETNPCNLQQCVKYDCSDVLKLGLSRGSGVYRITPWNTHKEVDVYCDMDTDGGGWTVFQRRFDGSIEFNRSFVEYEQGFGSLDGEFWMGLGLLYSITSRAKMTLRMDMSSSKGTTGFDEYSGFYISPPDQYNFNVDRRINSAGMSGSYLLSNTGDYGDINHQPFSTYDRDVDCARTWGGGWWYNRCTYSSLNARNNRRGQKVEDVSNDATIE</sequence>
<evidence type="ECO:0000256" key="1">
    <source>
        <dbReference type="SAM" id="Coils"/>
    </source>
</evidence>
<reference evidence="4" key="1">
    <citation type="submission" date="2022-11" db="EMBL/GenBank/DDBJ databases">
        <title>Centuries of genome instability and evolution in soft-shell clam transmissible cancer (bioRxiv).</title>
        <authorList>
            <person name="Hart S.F.M."/>
            <person name="Yonemitsu M.A."/>
            <person name="Giersch R.M."/>
            <person name="Beal B.F."/>
            <person name="Arriagada G."/>
            <person name="Davis B.W."/>
            <person name="Ostrander E.A."/>
            <person name="Goff S.P."/>
            <person name="Metzger M.J."/>
        </authorList>
    </citation>
    <scope>NUCLEOTIDE SEQUENCE</scope>
    <source>
        <strain evidence="4">MELC-2E11</strain>
        <tissue evidence="4">Siphon/mantle</tissue>
    </source>
</reference>
<dbReference type="PROSITE" id="PS51406">
    <property type="entry name" value="FIBRINOGEN_C_2"/>
    <property type="match status" value="1"/>
</dbReference>
<dbReference type="PROSITE" id="PS50092">
    <property type="entry name" value="TSP1"/>
    <property type="match status" value="2"/>
</dbReference>
<gene>
    <name evidence="4" type="ORF">MAR_034755</name>
</gene>
<dbReference type="Proteomes" id="UP001164746">
    <property type="component" value="Chromosome 7"/>
</dbReference>
<evidence type="ECO:0000313" key="5">
    <source>
        <dbReference type="Proteomes" id="UP001164746"/>
    </source>
</evidence>
<dbReference type="SMART" id="SM00186">
    <property type="entry name" value="FBG"/>
    <property type="match status" value="1"/>
</dbReference>
<feature type="coiled-coil region" evidence="1">
    <location>
        <begin position="103"/>
        <end position="130"/>
    </location>
</feature>
<dbReference type="Gene3D" id="3.90.215.10">
    <property type="entry name" value="Gamma Fibrinogen, chain A, domain 1"/>
    <property type="match status" value="1"/>
</dbReference>
<dbReference type="SUPFAM" id="SSF56496">
    <property type="entry name" value="Fibrinogen C-terminal domain-like"/>
    <property type="match status" value="1"/>
</dbReference>
<dbReference type="SUPFAM" id="SSF82895">
    <property type="entry name" value="TSP-1 type 1 repeat"/>
    <property type="match status" value="2"/>
</dbReference>
<keyword evidence="5" id="KW-1185">Reference proteome</keyword>
<dbReference type="InterPro" id="IPR036383">
    <property type="entry name" value="TSP1_rpt_sf"/>
</dbReference>
<name>A0ABY7EMQ3_MYAAR</name>
<dbReference type="CDD" id="cd00087">
    <property type="entry name" value="FReD"/>
    <property type="match status" value="1"/>
</dbReference>
<evidence type="ECO:0000313" key="4">
    <source>
        <dbReference type="EMBL" id="WAR09679.1"/>
    </source>
</evidence>
<dbReference type="Gene3D" id="2.20.100.10">
    <property type="entry name" value="Thrombospondin type-1 (TSP1) repeat"/>
    <property type="match status" value="2"/>
</dbReference>
<evidence type="ECO:0000259" key="3">
    <source>
        <dbReference type="PROSITE" id="PS51406"/>
    </source>
</evidence>
<feature type="region of interest" description="Disordered" evidence="2">
    <location>
        <begin position="22"/>
        <end position="43"/>
    </location>
</feature>
<dbReference type="EMBL" id="CP111018">
    <property type="protein sequence ID" value="WAR09679.1"/>
    <property type="molecule type" value="Genomic_DNA"/>
</dbReference>
<accession>A0ABY7EMQ3</accession>
<dbReference type="Pfam" id="PF00147">
    <property type="entry name" value="Fibrinogen_C"/>
    <property type="match status" value="1"/>
</dbReference>
<dbReference type="InterPro" id="IPR014716">
    <property type="entry name" value="Fibrinogen_a/b/g_C_1"/>
</dbReference>
<dbReference type="PANTHER" id="PTHR19143">
    <property type="entry name" value="FIBRINOGEN/TENASCIN/ANGIOPOEITIN"/>
    <property type="match status" value="1"/>
</dbReference>
<protein>
    <submittedName>
        <fullName evidence="4">ANGP2-like protein</fullName>
    </submittedName>
</protein>
<dbReference type="Gene3D" id="1.20.5.340">
    <property type="match status" value="1"/>
</dbReference>
<dbReference type="InterPro" id="IPR036056">
    <property type="entry name" value="Fibrinogen-like_C"/>
</dbReference>
<feature type="domain" description="Fibrinogen C-terminal" evidence="3">
    <location>
        <begin position="256"/>
        <end position="461"/>
    </location>
</feature>
<evidence type="ECO:0000256" key="2">
    <source>
        <dbReference type="SAM" id="MobiDB-lite"/>
    </source>
</evidence>
<dbReference type="PRINTS" id="PR01705">
    <property type="entry name" value="TSP1REPEAT"/>
</dbReference>
<organism evidence="4 5">
    <name type="scientific">Mya arenaria</name>
    <name type="common">Soft-shell clam</name>
    <dbReference type="NCBI Taxonomy" id="6604"/>
    <lineage>
        <taxon>Eukaryota</taxon>
        <taxon>Metazoa</taxon>
        <taxon>Spiralia</taxon>
        <taxon>Lophotrochozoa</taxon>
        <taxon>Mollusca</taxon>
        <taxon>Bivalvia</taxon>
        <taxon>Autobranchia</taxon>
        <taxon>Heteroconchia</taxon>
        <taxon>Euheterodonta</taxon>
        <taxon>Imparidentia</taxon>
        <taxon>Neoheterodontei</taxon>
        <taxon>Myida</taxon>
        <taxon>Myoidea</taxon>
        <taxon>Myidae</taxon>
        <taxon>Mya</taxon>
    </lineage>
</organism>
<dbReference type="InterPro" id="IPR000884">
    <property type="entry name" value="TSP1_rpt"/>
</dbReference>
<dbReference type="NCBIfam" id="NF040941">
    <property type="entry name" value="GGGWT_bact"/>
    <property type="match status" value="1"/>
</dbReference>
<dbReference type="SMART" id="SM00209">
    <property type="entry name" value="TSP1"/>
    <property type="match status" value="2"/>
</dbReference>
<feature type="compositionally biased region" description="Low complexity" evidence="2">
    <location>
        <begin position="26"/>
        <end position="35"/>
    </location>
</feature>
<keyword evidence="1" id="KW-0175">Coiled coil</keyword>
<dbReference type="InterPro" id="IPR002181">
    <property type="entry name" value="Fibrinogen_a/b/g_C_dom"/>
</dbReference>
<dbReference type="Pfam" id="PF00090">
    <property type="entry name" value="TSP_1"/>
    <property type="match status" value="2"/>
</dbReference>
<proteinExistence type="predicted"/>